<evidence type="ECO:0000256" key="5">
    <source>
        <dbReference type="ARBA" id="ARBA00022673"/>
    </source>
</evidence>
<dbReference type="InterPro" id="IPR006769">
    <property type="entry name" value="MCU_C"/>
</dbReference>
<evidence type="ECO:0000256" key="16">
    <source>
        <dbReference type="ARBA" id="ARBA00044981"/>
    </source>
</evidence>
<keyword evidence="5" id="KW-0107">Calcium channel</keyword>
<keyword evidence="7" id="KW-0999">Mitochondrion inner membrane</keyword>
<name>A0A139B068_GONPJ</name>
<evidence type="ECO:0000256" key="17">
    <source>
        <dbReference type="ARBA" id="ARBA00045938"/>
    </source>
</evidence>
<evidence type="ECO:0000256" key="8">
    <source>
        <dbReference type="ARBA" id="ARBA00022837"/>
    </source>
</evidence>
<evidence type="ECO:0000313" key="21">
    <source>
        <dbReference type="Proteomes" id="UP000070544"/>
    </source>
</evidence>
<evidence type="ECO:0000256" key="15">
    <source>
        <dbReference type="ARBA" id="ARBA00044966"/>
    </source>
</evidence>
<evidence type="ECO:0000256" key="7">
    <source>
        <dbReference type="ARBA" id="ARBA00022792"/>
    </source>
</evidence>
<evidence type="ECO:0000256" key="2">
    <source>
        <dbReference type="ARBA" id="ARBA00005653"/>
    </source>
</evidence>
<keyword evidence="21" id="KW-1185">Reference proteome</keyword>
<comment type="function">
    <text evidence="17">Highly selective calcium channel localized to the inner mitochondrial membrane, which mediates calcium uptake into the mitochondrial matrix. Mitochondrial calcium homeostasis plays key roles in cellular physiology and regulates ATP production, cytoplasmic calcium signals and activation of cell death pathways. Sufficient to operate as a pore-forming channel without the need of calcium-sensor or auxiliary subunit.</text>
</comment>
<comment type="subunit">
    <text evidence="15">Homotetramer, assembles in a dimer or dimers configuration with two interfaces.</text>
</comment>
<accession>A0A139B068</accession>
<keyword evidence="10" id="KW-0406">Ion transport</keyword>
<feature type="transmembrane region" description="Helical" evidence="18">
    <location>
        <begin position="64"/>
        <end position="82"/>
    </location>
</feature>
<evidence type="ECO:0000256" key="18">
    <source>
        <dbReference type="SAM" id="Phobius"/>
    </source>
</evidence>
<dbReference type="GO" id="GO:1990246">
    <property type="term" value="C:uniplex complex"/>
    <property type="evidence" value="ECO:0007669"/>
    <property type="project" value="TreeGrafter"/>
</dbReference>
<dbReference type="GO" id="GO:0015292">
    <property type="term" value="F:uniporter activity"/>
    <property type="evidence" value="ECO:0007669"/>
    <property type="project" value="TreeGrafter"/>
</dbReference>
<comment type="similarity">
    <text evidence="2">Belongs to the MCU (TC 1.A.77) family.</text>
</comment>
<dbReference type="GO" id="GO:0005262">
    <property type="term" value="F:calcium channel activity"/>
    <property type="evidence" value="ECO:0007669"/>
    <property type="project" value="UniProtKB-KW"/>
</dbReference>
<dbReference type="GO" id="GO:0051560">
    <property type="term" value="P:mitochondrial calcium ion homeostasis"/>
    <property type="evidence" value="ECO:0007669"/>
    <property type="project" value="InterPro"/>
</dbReference>
<keyword evidence="3" id="KW-0813">Transport</keyword>
<keyword evidence="11" id="KW-0496">Mitochondrion</keyword>
<dbReference type="EMBL" id="KQ965731">
    <property type="protein sequence ID" value="KXS22364.1"/>
    <property type="molecule type" value="Genomic_DNA"/>
</dbReference>
<keyword evidence="9 18" id="KW-1133">Transmembrane helix</keyword>
<evidence type="ECO:0000256" key="1">
    <source>
        <dbReference type="ARBA" id="ARBA00004448"/>
    </source>
</evidence>
<dbReference type="OrthoDB" id="278338at2759"/>
<proteinExistence type="inferred from homology"/>
<evidence type="ECO:0000256" key="11">
    <source>
        <dbReference type="ARBA" id="ARBA00023128"/>
    </source>
</evidence>
<feature type="domain" description="Calcium uniporter protein C-terminal" evidence="19">
    <location>
        <begin position="4"/>
        <end position="92"/>
    </location>
</feature>
<keyword evidence="13" id="KW-0407">Ion channel</keyword>
<keyword evidence="6 18" id="KW-0812">Transmembrane</keyword>
<evidence type="ECO:0000256" key="6">
    <source>
        <dbReference type="ARBA" id="ARBA00022692"/>
    </source>
</evidence>
<keyword evidence="12 18" id="KW-0472">Membrane</keyword>
<dbReference type="PANTHER" id="PTHR13462">
    <property type="entry name" value="CALCIUM UNIPORTER PROTEIN, MITOCHONDRIAL"/>
    <property type="match status" value="1"/>
</dbReference>
<protein>
    <recommendedName>
        <fullName evidence="16">Calcium uniporter protein, mitochondrial</fullName>
    </recommendedName>
</protein>
<dbReference type="PANTHER" id="PTHR13462:SF10">
    <property type="entry name" value="CALCIUM UNIPORTER PROTEIN, MITOCHONDRIAL"/>
    <property type="match status" value="1"/>
</dbReference>
<comment type="subcellular location">
    <subcellularLocation>
        <location evidence="1">Mitochondrion inner membrane</location>
        <topology evidence="1">Multi-pass membrane protein</topology>
    </subcellularLocation>
</comment>
<dbReference type="Pfam" id="PF04678">
    <property type="entry name" value="MCU"/>
    <property type="match status" value="1"/>
</dbReference>
<gene>
    <name evidence="20" type="ORF">M427DRAFT_171034</name>
</gene>
<reference evidence="20 21" key="1">
    <citation type="journal article" date="2015" name="Genome Biol. Evol.">
        <title>Phylogenomic analyses indicate that early fungi evolved digesting cell walls of algal ancestors of land plants.</title>
        <authorList>
            <person name="Chang Y."/>
            <person name="Wang S."/>
            <person name="Sekimoto S."/>
            <person name="Aerts A.L."/>
            <person name="Choi C."/>
            <person name="Clum A."/>
            <person name="LaButti K.M."/>
            <person name="Lindquist E.A."/>
            <person name="Yee Ngan C."/>
            <person name="Ohm R.A."/>
            <person name="Salamov A.A."/>
            <person name="Grigoriev I.V."/>
            <person name="Spatafora J.W."/>
            <person name="Berbee M.L."/>
        </authorList>
    </citation>
    <scope>NUCLEOTIDE SEQUENCE [LARGE SCALE GENOMIC DNA]</scope>
    <source>
        <strain evidence="20 21">JEL478</strain>
    </source>
</reference>
<comment type="catalytic activity">
    <reaction evidence="14">
        <text>Ca(2+)(in) = Ca(2+)(out)</text>
        <dbReference type="Rhea" id="RHEA:29671"/>
        <dbReference type="ChEBI" id="CHEBI:29108"/>
    </reaction>
</comment>
<evidence type="ECO:0000256" key="10">
    <source>
        <dbReference type="ARBA" id="ARBA00023065"/>
    </source>
</evidence>
<evidence type="ECO:0000256" key="12">
    <source>
        <dbReference type="ARBA" id="ARBA00023136"/>
    </source>
</evidence>
<keyword evidence="8" id="KW-0106">Calcium</keyword>
<evidence type="ECO:0000256" key="13">
    <source>
        <dbReference type="ARBA" id="ARBA00023303"/>
    </source>
</evidence>
<evidence type="ECO:0000256" key="14">
    <source>
        <dbReference type="ARBA" id="ARBA00036634"/>
    </source>
</evidence>
<dbReference type="Proteomes" id="UP000070544">
    <property type="component" value="Unassembled WGS sequence"/>
</dbReference>
<evidence type="ECO:0000256" key="3">
    <source>
        <dbReference type="ARBA" id="ARBA00022448"/>
    </source>
</evidence>
<dbReference type="STRING" id="1344416.A0A139B068"/>
<evidence type="ECO:0000259" key="19">
    <source>
        <dbReference type="Pfam" id="PF04678"/>
    </source>
</evidence>
<dbReference type="InterPro" id="IPR039055">
    <property type="entry name" value="MCU_fam"/>
</dbReference>
<sequence length="93" mass="10689">MFPKIKNLESRLRNLDLIKRECDTLADRTSRNVGWAGFLGLATYFGVTTYLVYGPSNWDVMEPITYLCGIAFGLVAYLWFLITRSEYSYTSLT</sequence>
<dbReference type="AlphaFoldDB" id="A0A139B068"/>
<keyword evidence="4" id="KW-0109">Calcium transport</keyword>
<evidence type="ECO:0000256" key="4">
    <source>
        <dbReference type="ARBA" id="ARBA00022568"/>
    </source>
</evidence>
<organism evidence="20 21">
    <name type="scientific">Gonapodya prolifera (strain JEL478)</name>
    <name type="common">Monoblepharis prolifera</name>
    <dbReference type="NCBI Taxonomy" id="1344416"/>
    <lineage>
        <taxon>Eukaryota</taxon>
        <taxon>Fungi</taxon>
        <taxon>Fungi incertae sedis</taxon>
        <taxon>Chytridiomycota</taxon>
        <taxon>Chytridiomycota incertae sedis</taxon>
        <taxon>Monoblepharidomycetes</taxon>
        <taxon>Monoblepharidales</taxon>
        <taxon>Gonapodyaceae</taxon>
        <taxon>Gonapodya</taxon>
    </lineage>
</organism>
<evidence type="ECO:0000256" key="9">
    <source>
        <dbReference type="ARBA" id="ARBA00022989"/>
    </source>
</evidence>
<dbReference type="GO" id="GO:0036444">
    <property type="term" value="P:calcium import into the mitochondrion"/>
    <property type="evidence" value="ECO:0007669"/>
    <property type="project" value="TreeGrafter"/>
</dbReference>
<evidence type="ECO:0000313" key="20">
    <source>
        <dbReference type="EMBL" id="KXS22364.1"/>
    </source>
</evidence>
<feature type="transmembrane region" description="Helical" evidence="18">
    <location>
        <begin position="33"/>
        <end position="52"/>
    </location>
</feature>